<name>A0ABR7D6V1_9BACT</name>
<evidence type="ECO:0000313" key="4">
    <source>
        <dbReference type="Proteomes" id="UP000646484"/>
    </source>
</evidence>
<reference evidence="3 4" key="1">
    <citation type="submission" date="2020-08" db="EMBL/GenBank/DDBJ databases">
        <title>Genome public.</title>
        <authorList>
            <person name="Liu C."/>
            <person name="Sun Q."/>
        </authorList>
    </citation>
    <scope>NUCLEOTIDE SEQUENCE [LARGE SCALE GENOMIC DNA]</scope>
    <source>
        <strain evidence="3 4">NSJ-56</strain>
    </source>
</reference>
<keyword evidence="4" id="KW-1185">Reference proteome</keyword>
<proteinExistence type="inferred from homology"/>
<sequence>MRKYIALIFLVCCFLEGVGQKAEKITLPGSGLDNFYRVDTSVYRADQPSAADFVLLERYGIKEILNLRNWHSDDDEAKGTALKLHRLKTRASKIDEEDIVKALRIIKNRKGPILIHCWHGSDRTGAVIAMYRIVFQGWSKENAIKEMTEEGFGFHRQFSQIIDMINRADIAAIKRKLEAKPKIKTVPAPRNGSLTE</sequence>
<dbReference type="Proteomes" id="UP000646484">
    <property type="component" value="Unassembled WGS sequence"/>
</dbReference>
<dbReference type="PROSITE" id="PS50056">
    <property type="entry name" value="TYR_PHOSPHATASE_2"/>
    <property type="match status" value="1"/>
</dbReference>
<dbReference type="SUPFAM" id="SSF52799">
    <property type="entry name" value="(Phosphotyrosine protein) phosphatases II"/>
    <property type="match status" value="1"/>
</dbReference>
<gene>
    <name evidence="3" type="ORF">H8S64_19140</name>
</gene>
<dbReference type="PROSITE" id="PS00383">
    <property type="entry name" value="TYR_PHOSPHATASE_1"/>
    <property type="match status" value="1"/>
</dbReference>
<evidence type="ECO:0000259" key="2">
    <source>
        <dbReference type="PROSITE" id="PS50056"/>
    </source>
</evidence>
<dbReference type="PANTHER" id="PTHR31126">
    <property type="entry name" value="TYROSINE-PROTEIN PHOSPHATASE"/>
    <property type="match status" value="1"/>
</dbReference>
<comment type="caution">
    <text evidence="3">The sequence shown here is derived from an EMBL/GenBank/DDBJ whole genome shotgun (WGS) entry which is preliminary data.</text>
</comment>
<evidence type="ECO:0000256" key="1">
    <source>
        <dbReference type="ARBA" id="ARBA00009580"/>
    </source>
</evidence>
<dbReference type="InterPro" id="IPR029021">
    <property type="entry name" value="Prot-tyrosine_phosphatase-like"/>
</dbReference>
<dbReference type="CDD" id="cd14529">
    <property type="entry name" value="TpbA-like"/>
    <property type="match status" value="1"/>
</dbReference>
<accession>A0ABR7D6V1</accession>
<feature type="domain" description="Tyrosine specific protein phosphatases" evidence="2">
    <location>
        <begin position="97"/>
        <end position="162"/>
    </location>
</feature>
<dbReference type="Gene3D" id="3.90.190.10">
    <property type="entry name" value="Protein tyrosine phosphatase superfamily"/>
    <property type="match status" value="1"/>
</dbReference>
<dbReference type="PANTHER" id="PTHR31126:SF72">
    <property type="entry name" value="DUAL SPECIFICITY PROTEIN PHOSPHATASE TPBA"/>
    <property type="match status" value="1"/>
</dbReference>
<dbReference type="InterPro" id="IPR000387">
    <property type="entry name" value="Tyr_Pase_dom"/>
</dbReference>
<comment type="similarity">
    <text evidence="1">Belongs to the protein-tyrosine phosphatase family.</text>
</comment>
<dbReference type="EMBL" id="JACOOH010000009">
    <property type="protein sequence ID" value="MBC5623215.1"/>
    <property type="molecule type" value="Genomic_DNA"/>
</dbReference>
<evidence type="ECO:0000313" key="3">
    <source>
        <dbReference type="EMBL" id="MBC5623215.1"/>
    </source>
</evidence>
<protein>
    <submittedName>
        <fullName evidence="3">Dual specificity protein phosphatase family protein</fullName>
    </submittedName>
</protein>
<dbReference type="Pfam" id="PF03162">
    <property type="entry name" value="Y_phosphatase2"/>
    <property type="match status" value="1"/>
</dbReference>
<dbReference type="InterPro" id="IPR004861">
    <property type="entry name" value="Siw14-like"/>
</dbReference>
<organism evidence="3 4">
    <name type="scientific">Butyricimonas hominis</name>
    <dbReference type="NCBI Taxonomy" id="2763032"/>
    <lineage>
        <taxon>Bacteria</taxon>
        <taxon>Pseudomonadati</taxon>
        <taxon>Bacteroidota</taxon>
        <taxon>Bacteroidia</taxon>
        <taxon>Bacteroidales</taxon>
        <taxon>Odoribacteraceae</taxon>
        <taxon>Butyricimonas</taxon>
    </lineage>
</organism>
<dbReference type="RefSeq" id="WP_186978296.1">
    <property type="nucleotide sequence ID" value="NZ_JACOOH010000009.1"/>
</dbReference>
<dbReference type="InterPro" id="IPR016130">
    <property type="entry name" value="Tyr_Pase_AS"/>
</dbReference>